<dbReference type="EMBL" id="QCYY01002568">
    <property type="protein sequence ID" value="ROT69375.1"/>
    <property type="molecule type" value="Genomic_DNA"/>
</dbReference>
<evidence type="ECO:0000313" key="1">
    <source>
        <dbReference type="EMBL" id="ROT69375.1"/>
    </source>
</evidence>
<name>A0A3R7PF26_PENVA</name>
<sequence length="133" mass="15330">MQISGKAKVVLLALLFCLYWSGFLSFAVRVVASALVSRLSAFEDMAGKMEDMISKMEKMVEDTDLAEMNSEEMKKTFGKLYDLFPMMDTLFERVLNAEVAQAVNPRGDFYEMQRRYDALRETLETKRAEKEEL</sequence>
<dbReference type="AlphaFoldDB" id="A0A3R7PF26"/>
<proteinExistence type="predicted"/>
<keyword evidence="2" id="KW-1185">Reference proteome</keyword>
<protein>
    <submittedName>
        <fullName evidence="1">Uncharacterized protein</fullName>
    </submittedName>
</protein>
<dbReference type="OrthoDB" id="6365093at2759"/>
<accession>A0A3R7PF26</accession>
<evidence type="ECO:0000313" key="2">
    <source>
        <dbReference type="Proteomes" id="UP000283509"/>
    </source>
</evidence>
<dbReference type="Proteomes" id="UP000283509">
    <property type="component" value="Unassembled WGS sequence"/>
</dbReference>
<reference evidence="1 2" key="2">
    <citation type="submission" date="2019-01" db="EMBL/GenBank/DDBJ databases">
        <title>The decoding of complex shrimp genome reveals the adaptation for benthos swimmer, frequently molting mechanism and breeding impact on genome.</title>
        <authorList>
            <person name="Sun Y."/>
            <person name="Gao Y."/>
            <person name="Yu Y."/>
        </authorList>
    </citation>
    <scope>NUCLEOTIDE SEQUENCE [LARGE SCALE GENOMIC DNA]</scope>
    <source>
        <tissue evidence="1">Muscle</tissue>
    </source>
</reference>
<gene>
    <name evidence="1" type="ORF">C7M84_012429</name>
</gene>
<reference evidence="1 2" key="1">
    <citation type="submission" date="2018-04" db="EMBL/GenBank/DDBJ databases">
        <authorList>
            <person name="Zhang X."/>
            <person name="Yuan J."/>
            <person name="Li F."/>
            <person name="Xiang J."/>
        </authorList>
    </citation>
    <scope>NUCLEOTIDE SEQUENCE [LARGE SCALE GENOMIC DNA]</scope>
    <source>
        <tissue evidence="1">Muscle</tissue>
    </source>
</reference>
<comment type="caution">
    <text evidence="1">The sequence shown here is derived from an EMBL/GenBank/DDBJ whole genome shotgun (WGS) entry which is preliminary data.</text>
</comment>
<organism evidence="1 2">
    <name type="scientific">Penaeus vannamei</name>
    <name type="common">Whiteleg shrimp</name>
    <name type="synonym">Litopenaeus vannamei</name>
    <dbReference type="NCBI Taxonomy" id="6689"/>
    <lineage>
        <taxon>Eukaryota</taxon>
        <taxon>Metazoa</taxon>
        <taxon>Ecdysozoa</taxon>
        <taxon>Arthropoda</taxon>
        <taxon>Crustacea</taxon>
        <taxon>Multicrustacea</taxon>
        <taxon>Malacostraca</taxon>
        <taxon>Eumalacostraca</taxon>
        <taxon>Eucarida</taxon>
        <taxon>Decapoda</taxon>
        <taxon>Dendrobranchiata</taxon>
        <taxon>Penaeoidea</taxon>
        <taxon>Penaeidae</taxon>
        <taxon>Penaeus</taxon>
    </lineage>
</organism>